<reference evidence="9" key="1">
    <citation type="submission" date="2022-05" db="EMBL/GenBank/DDBJ databases">
        <title>Comparative genomics of Staphylococcus equorum isolates.</title>
        <authorList>
            <person name="Luelf R.H."/>
        </authorList>
    </citation>
    <scope>NUCLEOTIDE SEQUENCE</scope>
    <source>
        <strain evidence="9">TMW 2.2343</strain>
    </source>
</reference>
<evidence type="ECO:0000256" key="7">
    <source>
        <dbReference type="SAM" id="SignalP"/>
    </source>
</evidence>
<keyword evidence="4 7" id="KW-0732">Signal</keyword>
<feature type="domain" description="Fe/B12 periplasmic-binding" evidence="8">
    <location>
        <begin position="59"/>
        <end position="311"/>
    </location>
</feature>
<dbReference type="Proteomes" id="UP001152302">
    <property type="component" value="Unassembled WGS sequence"/>
</dbReference>
<feature type="compositionally biased region" description="Basic and acidic residues" evidence="6">
    <location>
        <begin position="31"/>
        <end position="41"/>
    </location>
</feature>
<comment type="similarity">
    <text evidence="2">Belongs to the bacterial solute-binding protein 8 family.</text>
</comment>
<name>A0A9X4LA55_9STAP</name>
<dbReference type="AlphaFoldDB" id="A0A9X4LA55"/>
<evidence type="ECO:0000313" key="10">
    <source>
        <dbReference type="Proteomes" id="UP001152302"/>
    </source>
</evidence>
<dbReference type="InterPro" id="IPR002491">
    <property type="entry name" value="ABC_transptr_periplasmic_BD"/>
</dbReference>
<evidence type="ECO:0000256" key="4">
    <source>
        <dbReference type="ARBA" id="ARBA00022729"/>
    </source>
</evidence>
<keyword evidence="3" id="KW-0813">Transport</keyword>
<dbReference type="PANTHER" id="PTHR30532:SF26">
    <property type="entry name" value="IRON(3+)-HYDROXAMATE-BINDING PROTEIN FHUD"/>
    <property type="match status" value="1"/>
</dbReference>
<dbReference type="Pfam" id="PF01497">
    <property type="entry name" value="Peripla_BP_2"/>
    <property type="match status" value="1"/>
</dbReference>
<evidence type="ECO:0000256" key="1">
    <source>
        <dbReference type="ARBA" id="ARBA00004196"/>
    </source>
</evidence>
<comment type="caution">
    <text evidence="9">The sequence shown here is derived from an EMBL/GenBank/DDBJ whole genome shotgun (WGS) entry which is preliminary data.</text>
</comment>
<dbReference type="PROSITE" id="PS50983">
    <property type="entry name" value="FE_B12_PBP"/>
    <property type="match status" value="1"/>
</dbReference>
<gene>
    <name evidence="9" type="ORF">M4L21_12020</name>
</gene>
<protein>
    <submittedName>
        <fullName evidence="9">ABC transporter substrate-binding protein</fullName>
    </submittedName>
</protein>
<keyword evidence="5" id="KW-0175">Coiled coil</keyword>
<dbReference type="InterPro" id="IPR051313">
    <property type="entry name" value="Bact_iron-sidero_bind"/>
</dbReference>
<evidence type="ECO:0000256" key="6">
    <source>
        <dbReference type="SAM" id="MobiDB-lite"/>
    </source>
</evidence>
<dbReference type="GO" id="GO:0030288">
    <property type="term" value="C:outer membrane-bounded periplasmic space"/>
    <property type="evidence" value="ECO:0007669"/>
    <property type="project" value="TreeGrafter"/>
</dbReference>
<evidence type="ECO:0000256" key="2">
    <source>
        <dbReference type="ARBA" id="ARBA00008814"/>
    </source>
</evidence>
<evidence type="ECO:0000256" key="3">
    <source>
        <dbReference type="ARBA" id="ARBA00022448"/>
    </source>
</evidence>
<evidence type="ECO:0000259" key="8">
    <source>
        <dbReference type="PROSITE" id="PS50983"/>
    </source>
</evidence>
<dbReference type="Gene3D" id="3.40.50.1980">
    <property type="entry name" value="Nitrogenase molybdenum iron protein domain"/>
    <property type="match status" value="2"/>
</dbReference>
<dbReference type="EMBL" id="JAMBPX010000008">
    <property type="protein sequence ID" value="MDG0860056.1"/>
    <property type="molecule type" value="Genomic_DNA"/>
</dbReference>
<sequence>MEEVITLKKFLCFLLCFTLFLAACGNGSESNKSDSKDDKGTKSYTTDDGSKVKIPKDPKRVLVLTANYGNLKKLGVKPVGITNVYPDSKYLDMGKVKKIDPENVEAAAKLKPDLIITYKENKNNKKLSKIAPTVPIKVQNMDYKDTHIEIGKLVNKESKAKKQANALSEKLEKDGEEIKKAIGKDKTFSIMDIQAKDIYQFGPRFGRGSEAIYEGFKLKEDPEAKEAMPKEKFMKVPKEKFNAYSGDYLLSPTKDGGKLNNEFVKSNIWHNNEAVQNDNVIYYSMDEAIYADLISVEKQAEFLKKELLENK</sequence>
<dbReference type="RefSeq" id="WP_277595817.1">
    <property type="nucleotide sequence ID" value="NZ_JAMBPX010000008.1"/>
</dbReference>
<evidence type="ECO:0000256" key="5">
    <source>
        <dbReference type="SAM" id="Coils"/>
    </source>
</evidence>
<accession>A0A9X4LA55</accession>
<feature type="region of interest" description="Disordered" evidence="6">
    <location>
        <begin position="27"/>
        <end position="52"/>
    </location>
</feature>
<dbReference type="SUPFAM" id="SSF53807">
    <property type="entry name" value="Helical backbone' metal receptor"/>
    <property type="match status" value="1"/>
</dbReference>
<evidence type="ECO:0000313" key="9">
    <source>
        <dbReference type="EMBL" id="MDG0860056.1"/>
    </source>
</evidence>
<comment type="subcellular location">
    <subcellularLocation>
        <location evidence="1">Cell envelope</location>
    </subcellularLocation>
</comment>
<organism evidence="9 10">
    <name type="scientific">Staphylococcus equorum</name>
    <dbReference type="NCBI Taxonomy" id="246432"/>
    <lineage>
        <taxon>Bacteria</taxon>
        <taxon>Bacillati</taxon>
        <taxon>Bacillota</taxon>
        <taxon>Bacilli</taxon>
        <taxon>Bacillales</taxon>
        <taxon>Staphylococcaceae</taxon>
        <taxon>Staphylococcus</taxon>
    </lineage>
</organism>
<feature type="coiled-coil region" evidence="5">
    <location>
        <begin position="154"/>
        <end position="181"/>
    </location>
</feature>
<dbReference type="PANTHER" id="PTHR30532">
    <property type="entry name" value="IRON III DICITRATE-BINDING PERIPLASMIC PROTEIN"/>
    <property type="match status" value="1"/>
</dbReference>
<dbReference type="GO" id="GO:1901678">
    <property type="term" value="P:iron coordination entity transport"/>
    <property type="evidence" value="ECO:0007669"/>
    <property type="project" value="UniProtKB-ARBA"/>
</dbReference>
<feature type="signal peptide" evidence="7">
    <location>
        <begin position="1"/>
        <end position="22"/>
    </location>
</feature>
<proteinExistence type="inferred from homology"/>
<feature type="chain" id="PRO_5040932963" evidence="7">
    <location>
        <begin position="23"/>
        <end position="311"/>
    </location>
</feature>